<dbReference type="VEuPathDB" id="FungiDB:PCH_Pc12g07550"/>
<accession>B6GX27</accession>
<sequence length="148" mass="16694">MSYMFIEDEGVEMPVLYSAPEQYKLVLLQAEDPFGAYVCSAEWDPDIDNMALVEKEGNGNLYTVLRIQNRRYPFMHRGLRFAFVARLRAIPTGKGGPNYLRNVDLEGNANAGRIRERTKLTLSTKMLAPDLSGLKDGKMHYTGSENVS</sequence>
<dbReference type="AlphaFoldDB" id="B6GX27"/>
<evidence type="ECO:0000313" key="2">
    <source>
        <dbReference type="Proteomes" id="UP000000724"/>
    </source>
</evidence>
<dbReference type="Proteomes" id="UP000000724">
    <property type="component" value="Contig Pc00c12"/>
</dbReference>
<protein>
    <submittedName>
        <fullName evidence="1">Uncharacterized protein</fullName>
    </submittedName>
</protein>
<gene>
    <name evidence="1" type="ORF">Pc12g07550</name>
    <name evidence="1" type="ORF">PCH_Pc12g07550</name>
</gene>
<dbReference type="HOGENOM" id="CLU_1759415_0_0_1"/>
<dbReference type="OrthoDB" id="10626869at2759"/>
<name>B6GX27_PENRW</name>
<reference evidence="1 2" key="1">
    <citation type="journal article" date="2008" name="Nat. Biotechnol.">
        <title>Genome sequencing and analysis of the filamentous fungus Penicillium chrysogenum.</title>
        <authorList>
            <person name="van den Berg M.A."/>
            <person name="Albang R."/>
            <person name="Albermann K."/>
            <person name="Badger J.H."/>
            <person name="Daran J.-M."/>
            <person name="Driessen A.J.M."/>
            <person name="Garcia-Estrada C."/>
            <person name="Fedorova N.D."/>
            <person name="Harris D.M."/>
            <person name="Heijne W.H.M."/>
            <person name="Joardar V.S."/>
            <person name="Kiel J.A.K.W."/>
            <person name="Kovalchuk A."/>
            <person name="Martin J.F."/>
            <person name="Nierman W.C."/>
            <person name="Nijland J.G."/>
            <person name="Pronk J.T."/>
            <person name="Roubos J.A."/>
            <person name="van der Klei I.J."/>
            <person name="van Peij N.N.M.E."/>
            <person name="Veenhuis M."/>
            <person name="von Doehren H."/>
            <person name="Wagner C."/>
            <person name="Wortman J.R."/>
            <person name="Bovenberg R.A.L."/>
        </authorList>
    </citation>
    <scope>NUCLEOTIDE SEQUENCE [LARGE SCALE GENOMIC DNA]</scope>
    <source>
        <strain evidence="2">ATCC 28089 / DSM 1075 / NRRL 1951 / Wisconsin 54-1255</strain>
    </source>
</reference>
<proteinExistence type="predicted"/>
<keyword evidence="2" id="KW-1185">Reference proteome</keyword>
<dbReference type="EMBL" id="AM920427">
    <property type="protein sequence ID" value="CAP80382.1"/>
    <property type="molecule type" value="Genomic_DNA"/>
</dbReference>
<evidence type="ECO:0000313" key="1">
    <source>
        <dbReference type="EMBL" id="CAP80382.1"/>
    </source>
</evidence>
<organism evidence="1 2">
    <name type="scientific">Penicillium rubens (strain ATCC 28089 / DSM 1075 / NRRL 1951 / Wisconsin 54-1255)</name>
    <name type="common">Penicillium chrysogenum</name>
    <dbReference type="NCBI Taxonomy" id="500485"/>
    <lineage>
        <taxon>Eukaryota</taxon>
        <taxon>Fungi</taxon>
        <taxon>Dikarya</taxon>
        <taxon>Ascomycota</taxon>
        <taxon>Pezizomycotina</taxon>
        <taxon>Eurotiomycetes</taxon>
        <taxon>Eurotiomycetidae</taxon>
        <taxon>Eurotiales</taxon>
        <taxon>Aspergillaceae</taxon>
        <taxon>Penicillium</taxon>
        <taxon>Penicillium chrysogenum species complex</taxon>
    </lineage>
</organism>